<dbReference type="GO" id="GO:0019028">
    <property type="term" value="C:viral capsid"/>
    <property type="evidence" value="ECO:0007669"/>
    <property type="project" value="UniProtKB-KW"/>
</dbReference>
<protein>
    <submittedName>
        <fullName evidence="2">Coat protein</fullName>
    </submittedName>
</protein>
<dbReference type="EMBL" id="MH617488">
    <property type="protein sequence ID" value="AXH76967.1"/>
    <property type="molecule type" value="Genomic_DNA"/>
</dbReference>
<evidence type="ECO:0000313" key="3">
    <source>
        <dbReference type="Proteomes" id="UP000271053"/>
    </source>
</evidence>
<evidence type="ECO:0000313" key="2">
    <source>
        <dbReference type="EMBL" id="AXH76967.1"/>
    </source>
</evidence>
<proteinExistence type="predicted"/>
<feature type="region of interest" description="Disordered" evidence="1">
    <location>
        <begin position="1"/>
        <end position="40"/>
    </location>
</feature>
<keyword evidence="2" id="KW-0946">Virion</keyword>
<keyword evidence="2" id="KW-0167">Capsid protein</keyword>
<feature type="compositionally biased region" description="Basic residues" evidence="1">
    <location>
        <begin position="1"/>
        <end position="33"/>
    </location>
</feature>
<dbReference type="Proteomes" id="UP000271053">
    <property type="component" value="Segment"/>
</dbReference>
<reference evidence="2 3" key="1">
    <citation type="submission" date="2018-07" db="EMBL/GenBank/DDBJ databases">
        <title>Uncovering a Universe of Circular DNA Viruses in Animal Metagenomes.</title>
        <authorList>
            <person name="Tisza M."/>
            <person name="Buck C."/>
            <person name="Pastrana D."/>
            <person name="Welch N."/>
            <person name="Peretti A."/>
        </authorList>
    </citation>
    <scope>NUCLEOTIDE SEQUENCE [LARGE SCALE GENOMIC DNA]</scope>
    <source>
        <strain evidence="2">Ctbe77</strain>
    </source>
</reference>
<keyword evidence="3" id="KW-1185">Reference proteome</keyword>
<accession>A0A345N017</accession>
<sequence length="278" mass="31741">MAMRRRRSRFVRRRSRPFRRATLRRRTGFKRPRSARDSVAATSDINRGRWGFKRKRLNPRVYRQRLWASSEAGQKYRSNNSIPGLPITANAPQNARVAFNAVIPDAGGGNRFWQPAGGLVGSNEVPVGTDFGGSDLFIRGGVARIEFSNPAVNTQPVQVNLWRLKTTVNGGPPPTIGFVVSNSWDPSLPDPLISLTSPDRDTYKFYKFWGHRDFILKPGEVMEFTERIKSMKIDQDQWINNRNRDFWLYSLRNVNNIDPMAVSVISSWNLSFTGDRVI</sequence>
<name>A0A345N017_9VIRU</name>
<evidence type="ECO:0000256" key="1">
    <source>
        <dbReference type="SAM" id="MobiDB-lite"/>
    </source>
</evidence>
<organism evidence="2 3">
    <name type="scientific">Cressdnaviricota sp</name>
    <dbReference type="NCBI Taxonomy" id="2748378"/>
    <lineage>
        <taxon>Viruses</taxon>
        <taxon>Monodnaviria</taxon>
        <taxon>Shotokuvirae</taxon>
        <taxon>Cressdnaviricota</taxon>
    </lineage>
</organism>